<protein>
    <submittedName>
        <fullName evidence="2">Uncharacterized protein</fullName>
    </submittedName>
</protein>
<dbReference type="Pfam" id="PF19749">
    <property type="entry name" value="DUF6236"/>
    <property type="match status" value="1"/>
</dbReference>
<sequence length="343" mass="38349">MPSLFYYPKINAPRSVIDQAVLYWDSLVTVAPPGPVKSFLDRRMRQVHEAGLYTRLEADHWPQWSDAKRSFDLLWRLMKQIPPDDLIFGLDADEFMYEEKLSYALLVELFHRGLIRKVPGGGRGRVKASTALQLCLISTAARDIAGAARDRGQSILYPHTDIQAAHALAHLPVDHEVDSGLDPGRSQPGRPVLSLEVEIGGLLPVPDHEVAVQDLIVFRERYSDERRRLITAVDRLVGDLRQHHDHPRAVLAAIRQELERALADLEHAGRSARLTWRRRSLTISIALASAYAGQKLFPEAGWFLGAVSGTAINIATNTTRPTNSSMANDVSYLHRVRSALART</sequence>
<comment type="caution">
    <text evidence="2">The sequence shown here is derived from an EMBL/GenBank/DDBJ whole genome shotgun (WGS) entry which is preliminary data.</text>
</comment>
<gene>
    <name evidence="2" type="ORF">DFJ66_2676</name>
</gene>
<evidence type="ECO:0000313" key="3">
    <source>
        <dbReference type="Proteomes" id="UP000272729"/>
    </source>
</evidence>
<dbReference type="InterPro" id="IPR046203">
    <property type="entry name" value="DUF6236"/>
</dbReference>
<reference evidence="2 3" key="1">
    <citation type="submission" date="2018-10" db="EMBL/GenBank/DDBJ databases">
        <title>Sequencing the genomes of 1000 actinobacteria strains.</title>
        <authorList>
            <person name="Klenk H.-P."/>
        </authorList>
    </citation>
    <scope>NUCLEOTIDE SEQUENCE [LARGE SCALE GENOMIC DNA]</scope>
    <source>
        <strain evidence="2 3">DSM 43911</strain>
    </source>
</reference>
<name>A0A495X6C5_9PSEU</name>
<dbReference type="EMBL" id="RBXR01000001">
    <property type="protein sequence ID" value="RKT69447.1"/>
    <property type="molecule type" value="Genomic_DNA"/>
</dbReference>
<proteinExistence type="predicted"/>
<evidence type="ECO:0000313" key="2">
    <source>
        <dbReference type="EMBL" id="RKT69447.1"/>
    </source>
</evidence>
<dbReference type="OrthoDB" id="3694713at2"/>
<accession>A0A495X6C5</accession>
<dbReference type="AlphaFoldDB" id="A0A495X6C5"/>
<feature type="coiled-coil region" evidence="1">
    <location>
        <begin position="248"/>
        <end position="275"/>
    </location>
</feature>
<keyword evidence="1" id="KW-0175">Coiled coil</keyword>
<keyword evidence="3" id="KW-1185">Reference proteome</keyword>
<dbReference type="RefSeq" id="WP_147459252.1">
    <property type="nucleotide sequence ID" value="NZ_JBIUBA010000002.1"/>
</dbReference>
<organism evidence="2 3">
    <name type="scientific">Saccharothrix variisporea</name>
    <dbReference type="NCBI Taxonomy" id="543527"/>
    <lineage>
        <taxon>Bacteria</taxon>
        <taxon>Bacillati</taxon>
        <taxon>Actinomycetota</taxon>
        <taxon>Actinomycetes</taxon>
        <taxon>Pseudonocardiales</taxon>
        <taxon>Pseudonocardiaceae</taxon>
        <taxon>Saccharothrix</taxon>
    </lineage>
</organism>
<dbReference type="Proteomes" id="UP000272729">
    <property type="component" value="Unassembled WGS sequence"/>
</dbReference>
<evidence type="ECO:0000256" key="1">
    <source>
        <dbReference type="SAM" id="Coils"/>
    </source>
</evidence>